<dbReference type="PROSITE" id="PS51682">
    <property type="entry name" value="SAM_OMT_I"/>
    <property type="match status" value="1"/>
</dbReference>
<dbReference type="AlphaFoldDB" id="E2Q5Z3"/>
<dbReference type="EC" id="2.1.1.-" evidence="5"/>
<dbReference type="STRING" id="1901.BB341_27355"/>
<keyword evidence="6" id="KW-1185">Reference proteome</keyword>
<dbReference type="PANTHER" id="PTHR10509">
    <property type="entry name" value="O-METHYLTRANSFERASE-RELATED"/>
    <property type="match status" value="1"/>
</dbReference>
<name>E2Q5Z3_STRCL</name>
<dbReference type="InterPro" id="IPR029063">
    <property type="entry name" value="SAM-dependent_MTases_sf"/>
</dbReference>
<dbReference type="InterPro" id="IPR050362">
    <property type="entry name" value="Cation-dep_OMT"/>
</dbReference>
<accession>E2Q5Z3</accession>
<evidence type="ECO:0000256" key="3">
    <source>
        <dbReference type="ARBA" id="ARBA00022691"/>
    </source>
</evidence>
<dbReference type="EMBL" id="CM000913">
    <property type="protein sequence ID" value="EFG05153.1"/>
    <property type="molecule type" value="Genomic_DNA"/>
</dbReference>
<dbReference type="InterPro" id="IPR002935">
    <property type="entry name" value="SAM_O-MeTrfase"/>
</dbReference>
<organism evidence="5 6">
    <name type="scientific">Streptomyces clavuligerus</name>
    <dbReference type="NCBI Taxonomy" id="1901"/>
    <lineage>
        <taxon>Bacteria</taxon>
        <taxon>Bacillati</taxon>
        <taxon>Actinomycetota</taxon>
        <taxon>Actinomycetes</taxon>
        <taxon>Kitasatosporales</taxon>
        <taxon>Streptomycetaceae</taxon>
        <taxon>Streptomyces</taxon>
    </lineage>
</organism>
<dbReference type="PANTHER" id="PTHR10509:SF14">
    <property type="entry name" value="CAFFEOYL-COA O-METHYLTRANSFERASE 3-RELATED"/>
    <property type="match status" value="1"/>
</dbReference>
<dbReference type="eggNOG" id="COG4122">
    <property type="taxonomic scope" value="Bacteria"/>
</dbReference>
<sequence>MSGGTGAAILRAHHTPCGRRAGGTRRSPTAGGHQAREGRAQGRRSRWPAASVAAGRALRQGPPCLCTGSPHTCRVRTCQVLPLGEPAMEYRSDAVFQKPTIFRQGIAAYAEEQSTAPAPELLRIAADTARAVPEWADISSGRLQVAFLQMLIASGRMRRVLEIGTFTGHGTVGMAAALPDDAEIVTVDSYVTEPRARGVAERAFAASAHQHKIKPVFADGLDGLRTAEGDFDLIFLDADKPRYITYFETILERGLLRPHGLLVVDNTLWGGEVLALRDLPPADEAVDGKEWVERMFSRWAHDVVAFNAHVAADPRVRTVLLTVHDGMTLIRRAP</sequence>
<gene>
    <name evidence="5" type="ORF">SCLAV_0077</name>
</gene>
<dbReference type="CDD" id="cd02440">
    <property type="entry name" value="AdoMet_MTases"/>
    <property type="match status" value="1"/>
</dbReference>
<evidence type="ECO:0000256" key="2">
    <source>
        <dbReference type="ARBA" id="ARBA00022679"/>
    </source>
</evidence>
<reference evidence="5 6" key="1">
    <citation type="journal article" date="2010" name="Genome Biol. Evol.">
        <title>The sequence of a 1.8-mb bacterial linear plasmid reveals a rich evolutionary reservoir of secondary metabolic pathways.</title>
        <authorList>
            <person name="Medema M.H."/>
            <person name="Trefzer A."/>
            <person name="Kovalchuk A."/>
            <person name="van den Berg M."/>
            <person name="Mueller U."/>
            <person name="Heijne W."/>
            <person name="Wu L."/>
            <person name="Alam M.T."/>
            <person name="Ronning C.M."/>
            <person name="Nierman W.C."/>
            <person name="Bovenberg R.A.L."/>
            <person name="Breitling R."/>
            <person name="Takano E."/>
        </authorList>
    </citation>
    <scope>NUCLEOTIDE SEQUENCE [LARGE SCALE GENOMIC DNA]</scope>
    <source>
        <strain evidence="6">ATCC 27064 / DSM 738 / JCM 4710 / NBRC 13307 / NCIMB 12785 / NRRL 3585 / VKM Ac-602</strain>
    </source>
</reference>
<proteinExistence type="predicted"/>
<dbReference type="Proteomes" id="UP000002357">
    <property type="component" value="Chromosome"/>
</dbReference>
<keyword evidence="1 5" id="KW-0489">Methyltransferase</keyword>
<protein>
    <submittedName>
        <fullName evidence="5">O-methyltransferase family protein</fullName>
        <ecNumber evidence="5">2.1.1.-</ecNumber>
    </submittedName>
</protein>
<feature type="region of interest" description="Disordered" evidence="4">
    <location>
        <begin position="1"/>
        <end position="49"/>
    </location>
</feature>
<evidence type="ECO:0000256" key="1">
    <source>
        <dbReference type="ARBA" id="ARBA00022603"/>
    </source>
</evidence>
<dbReference type="Gene3D" id="3.40.50.150">
    <property type="entry name" value="Vaccinia Virus protein VP39"/>
    <property type="match status" value="1"/>
</dbReference>
<dbReference type="SUPFAM" id="SSF53335">
    <property type="entry name" value="S-adenosyl-L-methionine-dependent methyltransferases"/>
    <property type="match status" value="1"/>
</dbReference>
<dbReference type="Pfam" id="PF01596">
    <property type="entry name" value="Methyltransf_3"/>
    <property type="match status" value="1"/>
</dbReference>
<evidence type="ECO:0000313" key="6">
    <source>
        <dbReference type="Proteomes" id="UP000002357"/>
    </source>
</evidence>
<keyword evidence="2 5" id="KW-0808">Transferase</keyword>
<dbReference type="GO" id="GO:0008171">
    <property type="term" value="F:O-methyltransferase activity"/>
    <property type="evidence" value="ECO:0007669"/>
    <property type="project" value="InterPro"/>
</dbReference>
<evidence type="ECO:0000313" key="5">
    <source>
        <dbReference type="EMBL" id="EFG05153.1"/>
    </source>
</evidence>
<dbReference type="GO" id="GO:0008757">
    <property type="term" value="F:S-adenosylmethionine-dependent methyltransferase activity"/>
    <property type="evidence" value="ECO:0007669"/>
    <property type="project" value="TreeGrafter"/>
</dbReference>
<keyword evidence="3" id="KW-0949">S-adenosyl-L-methionine</keyword>
<dbReference type="GO" id="GO:0032259">
    <property type="term" value="P:methylation"/>
    <property type="evidence" value="ECO:0007669"/>
    <property type="project" value="UniProtKB-KW"/>
</dbReference>
<evidence type="ECO:0000256" key="4">
    <source>
        <dbReference type="SAM" id="MobiDB-lite"/>
    </source>
</evidence>